<evidence type="ECO:0008006" key="3">
    <source>
        <dbReference type="Google" id="ProtNLM"/>
    </source>
</evidence>
<dbReference type="Gene3D" id="3.10.129.10">
    <property type="entry name" value="Hotdog Thioesterase"/>
    <property type="match status" value="1"/>
</dbReference>
<reference evidence="1 2" key="1">
    <citation type="submission" date="2018-05" db="EMBL/GenBank/DDBJ databases">
        <title>Animal gut microbial communities from fecal samples from Wisconsin, USA.</title>
        <authorList>
            <person name="Neumann A."/>
        </authorList>
    </citation>
    <scope>NUCLEOTIDE SEQUENCE [LARGE SCALE GENOMIC DNA]</scope>
    <source>
        <strain evidence="1 2">UWS4</strain>
    </source>
</reference>
<protein>
    <recommendedName>
        <fullName evidence="3">3-hydroxyacyl-[acyl-carrier-protein] dehydratase</fullName>
    </recommendedName>
</protein>
<organism evidence="1 2">
    <name type="scientific">Hallerella porci</name>
    <dbReference type="NCBI Taxonomy" id="1945871"/>
    <lineage>
        <taxon>Bacteria</taxon>
        <taxon>Pseudomonadati</taxon>
        <taxon>Fibrobacterota</taxon>
        <taxon>Fibrobacteria</taxon>
        <taxon>Fibrobacterales</taxon>
        <taxon>Fibrobacteraceae</taxon>
        <taxon>Hallerella</taxon>
    </lineage>
</organism>
<proteinExistence type="predicted"/>
<dbReference type="SUPFAM" id="SSF54637">
    <property type="entry name" value="Thioesterase/thiol ester dehydrase-isomerase"/>
    <property type="match status" value="1"/>
</dbReference>
<dbReference type="Pfam" id="PF22817">
    <property type="entry name" value="ApeP-like"/>
    <property type="match status" value="1"/>
</dbReference>
<dbReference type="Proteomes" id="UP000245523">
    <property type="component" value="Unassembled WGS sequence"/>
</dbReference>
<comment type="caution">
    <text evidence="1">The sequence shown here is derived from an EMBL/GenBank/DDBJ whole genome shotgun (WGS) entry which is preliminary data.</text>
</comment>
<dbReference type="EMBL" id="QGHD01000004">
    <property type="protein sequence ID" value="PWL03676.1"/>
    <property type="molecule type" value="Genomic_DNA"/>
</dbReference>
<evidence type="ECO:0000313" key="2">
    <source>
        <dbReference type="Proteomes" id="UP000245523"/>
    </source>
</evidence>
<name>A0ABX5LNH6_9BACT</name>
<accession>A0ABX5LNH6</accession>
<keyword evidence="2" id="KW-1185">Reference proteome</keyword>
<sequence>MCRLFWGKMMTEFDTHEKVSELVPHKGKMHLLSRVVSYDVENFIAETEVDVNEKSMFYEDIYDGVPVWIAFEYMAQSVSVLIGIVCKKMNLPPKMGFILSVTNFQAYENVFRNGETVRLWVKQLVRMDKAVTFEGRAFVNDKLIATATMNTIEVDDPKQVLGV</sequence>
<evidence type="ECO:0000313" key="1">
    <source>
        <dbReference type="EMBL" id="PWL03676.1"/>
    </source>
</evidence>
<dbReference type="InterPro" id="IPR029069">
    <property type="entry name" value="HotDog_dom_sf"/>
</dbReference>
<gene>
    <name evidence="1" type="ORF">B0H50_104100</name>
</gene>
<dbReference type="InterPro" id="IPR016776">
    <property type="entry name" value="ApeP-like_dehydratase"/>
</dbReference>